<proteinExistence type="predicted"/>
<evidence type="ECO:0000313" key="2">
    <source>
        <dbReference type="Proteomes" id="UP001226084"/>
    </source>
</evidence>
<reference evidence="1" key="1">
    <citation type="submission" date="2023-07" db="EMBL/GenBank/DDBJ databases">
        <title>Functional and genomic diversity of the sorghum phyllosphere microbiome.</title>
        <authorList>
            <person name="Shade A."/>
        </authorList>
    </citation>
    <scope>NUCLEOTIDE SEQUENCE</scope>
    <source>
        <strain evidence="1">SORGH_AS_0457</strain>
    </source>
</reference>
<dbReference type="EMBL" id="JAUTAS010000001">
    <property type="protein sequence ID" value="MDQ1109167.1"/>
    <property type="molecule type" value="Genomic_DNA"/>
</dbReference>
<comment type="caution">
    <text evidence="1">The sequence shown here is derived from an EMBL/GenBank/DDBJ whole genome shotgun (WGS) entry which is preliminary data.</text>
</comment>
<gene>
    <name evidence="1" type="ORF">QE424_002326</name>
</gene>
<organism evidence="1 2">
    <name type="scientific">Stenotrophomonas rhizophila</name>
    <dbReference type="NCBI Taxonomy" id="216778"/>
    <lineage>
        <taxon>Bacteria</taxon>
        <taxon>Pseudomonadati</taxon>
        <taxon>Pseudomonadota</taxon>
        <taxon>Gammaproteobacteria</taxon>
        <taxon>Lysobacterales</taxon>
        <taxon>Lysobacteraceae</taxon>
        <taxon>Stenotrophomonas</taxon>
    </lineage>
</organism>
<dbReference type="AlphaFoldDB" id="A0AAP5AI78"/>
<name>A0AAP5AI78_9GAMM</name>
<dbReference type="NCBIfam" id="TIGR04310">
    <property type="entry name" value="pantocin_A_pre"/>
    <property type="match status" value="1"/>
</dbReference>
<evidence type="ECO:0000313" key="1">
    <source>
        <dbReference type="EMBL" id="MDQ1109167.1"/>
    </source>
</evidence>
<accession>A0AAP5AI78</accession>
<sequence length="32" mass="3635">MLEITFVDLEERISAISEEDAMYQSGESIQLS</sequence>
<protein>
    <submittedName>
        <fullName evidence="1">Pantocin A family RiPP</fullName>
    </submittedName>
</protein>
<dbReference type="KEGG" id="srh:BAY15_1434"/>
<dbReference type="InterPro" id="IPR027585">
    <property type="entry name" value="Pantocin_A_RiPP_pre"/>
</dbReference>
<dbReference type="Proteomes" id="UP001226084">
    <property type="component" value="Unassembled WGS sequence"/>
</dbReference>
<dbReference type="RefSeq" id="WP_083214100.1">
    <property type="nucleotide sequence ID" value="NZ_CP016294.1"/>
</dbReference>